<evidence type="ECO:0000313" key="13">
    <source>
        <dbReference type="EMBL" id="QEC68988.1"/>
    </source>
</evidence>
<dbReference type="GO" id="GO:0005737">
    <property type="term" value="C:cytoplasm"/>
    <property type="evidence" value="ECO:0007669"/>
    <property type="project" value="UniProtKB-SubCell"/>
</dbReference>
<dbReference type="PANTHER" id="PTHR17490">
    <property type="entry name" value="SUA5"/>
    <property type="match status" value="1"/>
</dbReference>
<dbReference type="KEGG" id="pgin:FRZ67_17355"/>
<dbReference type="NCBIfam" id="TIGR00057">
    <property type="entry name" value="L-threonylcarbamoyladenylate synthase"/>
    <property type="match status" value="1"/>
</dbReference>
<dbReference type="InterPro" id="IPR017945">
    <property type="entry name" value="DHBP_synth_RibB-like_a/b_dom"/>
</dbReference>
<evidence type="ECO:0000256" key="3">
    <source>
        <dbReference type="ARBA" id="ARBA00012584"/>
    </source>
</evidence>
<evidence type="ECO:0000256" key="2">
    <source>
        <dbReference type="ARBA" id="ARBA00007663"/>
    </source>
</evidence>
<feature type="domain" description="YrdC-like" evidence="12">
    <location>
        <begin position="5"/>
        <end position="189"/>
    </location>
</feature>
<evidence type="ECO:0000256" key="6">
    <source>
        <dbReference type="ARBA" id="ARBA00022694"/>
    </source>
</evidence>
<dbReference type="OrthoDB" id="9814580at2"/>
<reference evidence="13 14" key="1">
    <citation type="journal article" date="2016" name="Int. J. Syst. Evol. Microbiol.">
        <title>Panacibacter ginsenosidivorans gen. nov., sp. nov., with ginsenoside converting activity isolated from soil of a ginseng field.</title>
        <authorList>
            <person name="Siddiqi M.Z."/>
            <person name="Muhammad Shafi S."/>
            <person name="Choi K.D."/>
            <person name="Im W.T."/>
        </authorList>
    </citation>
    <scope>NUCLEOTIDE SEQUENCE [LARGE SCALE GENOMIC DNA]</scope>
    <source>
        <strain evidence="13 14">Gsoil1550</strain>
    </source>
</reference>
<keyword evidence="9" id="KW-0067">ATP-binding</keyword>
<keyword evidence="6" id="KW-0819">tRNA processing</keyword>
<organism evidence="13 14">
    <name type="scientific">Panacibacter ginsenosidivorans</name>
    <dbReference type="NCBI Taxonomy" id="1813871"/>
    <lineage>
        <taxon>Bacteria</taxon>
        <taxon>Pseudomonadati</taxon>
        <taxon>Bacteroidota</taxon>
        <taxon>Chitinophagia</taxon>
        <taxon>Chitinophagales</taxon>
        <taxon>Chitinophagaceae</taxon>
        <taxon>Panacibacter</taxon>
    </lineage>
</organism>
<gene>
    <name evidence="13" type="ORF">FRZ67_17355</name>
</gene>
<evidence type="ECO:0000256" key="8">
    <source>
        <dbReference type="ARBA" id="ARBA00022741"/>
    </source>
</evidence>
<keyword evidence="14" id="KW-1185">Reference proteome</keyword>
<dbReference type="AlphaFoldDB" id="A0A5B8VF76"/>
<evidence type="ECO:0000256" key="9">
    <source>
        <dbReference type="ARBA" id="ARBA00022840"/>
    </source>
</evidence>
<evidence type="ECO:0000256" key="7">
    <source>
        <dbReference type="ARBA" id="ARBA00022695"/>
    </source>
</evidence>
<dbReference type="InterPro" id="IPR006070">
    <property type="entry name" value="Sua5-like_dom"/>
</dbReference>
<comment type="subcellular location">
    <subcellularLocation>
        <location evidence="1">Cytoplasm</location>
    </subcellularLocation>
</comment>
<evidence type="ECO:0000313" key="14">
    <source>
        <dbReference type="Proteomes" id="UP000321533"/>
    </source>
</evidence>
<accession>A0A5B8VF76</accession>
<evidence type="ECO:0000256" key="10">
    <source>
        <dbReference type="ARBA" id="ARBA00029774"/>
    </source>
</evidence>
<dbReference type="GO" id="GO:0006450">
    <property type="term" value="P:regulation of translational fidelity"/>
    <property type="evidence" value="ECO:0007669"/>
    <property type="project" value="TreeGrafter"/>
</dbReference>
<dbReference type="GO" id="GO:0061710">
    <property type="term" value="F:L-threonylcarbamoyladenylate synthase"/>
    <property type="evidence" value="ECO:0007669"/>
    <property type="project" value="UniProtKB-EC"/>
</dbReference>
<sequence>MTDFSNDIEQCLKVLQKGGIILYPTDTIWGIGCDATNAIAVDKIITLKQRPAVKSFVVLVAAEKDVLQYTAAPDLAVFDYLQSTTKPTTVIYEHALGLAENVLANDGSVAIRICNDEFCKHLIKRFRKPIVSTSANISGEPSPENFAAINKMLVHGADYVVKYKQDDLSAAKASSIIKWENGKVVVIRE</sequence>
<dbReference type="GO" id="GO:0000049">
    <property type="term" value="F:tRNA binding"/>
    <property type="evidence" value="ECO:0007669"/>
    <property type="project" value="TreeGrafter"/>
</dbReference>
<protein>
    <recommendedName>
        <fullName evidence="10">L-threonylcarbamoyladenylate synthase</fullName>
        <ecNumber evidence="3">2.7.7.87</ecNumber>
    </recommendedName>
    <alternativeName>
        <fullName evidence="10">L-threonylcarbamoyladenylate synthase</fullName>
    </alternativeName>
</protein>
<dbReference type="RefSeq" id="WP_147191586.1">
    <property type="nucleotide sequence ID" value="NZ_CP042435.1"/>
</dbReference>
<dbReference type="Gene3D" id="3.90.870.10">
    <property type="entry name" value="DHBP synthase"/>
    <property type="match status" value="1"/>
</dbReference>
<dbReference type="EMBL" id="CP042435">
    <property type="protein sequence ID" value="QEC68988.1"/>
    <property type="molecule type" value="Genomic_DNA"/>
</dbReference>
<dbReference type="Proteomes" id="UP000321533">
    <property type="component" value="Chromosome"/>
</dbReference>
<keyword evidence="8" id="KW-0547">Nucleotide-binding</keyword>
<evidence type="ECO:0000256" key="5">
    <source>
        <dbReference type="ARBA" id="ARBA00022679"/>
    </source>
</evidence>
<dbReference type="GO" id="GO:0003725">
    <property type="term" value="F:double-stranded RNA binding"/>
    <property type="evidence" value="ECO:0007669"/>
    <property type="project" value="InterPro"/>
</dbReference>
<comment type="catalytic activity">
    <reaction evidence="11">
        <text>L-threonine + hydrogencarbonate + ATP = L-threonylcarbamoyladenylate + diphosphate + H2O</text>
        <dbReference type="Rhea" id="RHEA:36407"/>
        <dbReference type="ChEBI" id="CHEBI:15377"/>
        <dbReference type="ChEBI" id="CHEBI:17544"/>
        <dbReference type="ChEBI" id="CHEBI:30616"/>
        <dbReference type="ChEBI" id="CHEBI:33019"/>
        <dbReference type="ChEBI" id="CHEBI:57926"/>
        <dbReference type="ChEBI" id="CHEBI:73682"/>
        <dbReference type="EC" id="2.7.7.87"/>
    </reaction>
</comment>
<proteinExistence type="inferred from homology"/>
<evidence type="ECO:0000259" key="12">
    <source>
        <dbReference type="PROSITE" id="PS51163"/>
    </source>
</evidence>
<dbReference type="Pfam" id="PF01300">
    <property type="entry name" value="Sua5_yciO_yrdC"/>
    <property type="match status" value="1"/>
</dbReference>
<comment type="similarity">
    <text evidence="2">Belongs to the SUA5 family.</text>
</comment>
<dbReference type="GO" id="GO:0008033">
    <property type="term" value="P:tRNA processing"/>
    <property type="evidence" value="ECO:0007669"/>
    <property type="project" value="UniProtKB-KW"/>
</dbReference>
<evidence type="ECO:0000256" key="1">
    <source>
        <dbReference type="ARBA" id="ARBA00004496"/>
    </source>
</evidence>
<keyword evidence="5" id="KW-0808">Transferase</keyword>
<dbReference type="EC" id="2.7.7.87" evidence="3"/>
<dbReference type="GO" id="GO:0005524">
    <property type="term" value="F:ATP binding"/>
    <property type="evidence" value="ECO:0007669"/>
    <property type="project" value="UniProtKB-KW"/>
</dbReference>
<dbReference type="PROSITE" id="PS51163">
    <property type="entry name" value="YRDC"/>
    <property type="match status" value="1"/>
</dbReference>
<dbReference type="SUPFAM" id="SSF55821">
    <property type="entry name" value="YrdC/RibB"/>
    <property type="match status" value="1"/>
</dbReference>
<keyword evidence="7" id="KW-0548">Nucleotidyltransferase</keyword>
<evidence type="ECO:0000256" key="4">
    <source>
        <dbReference type="ARBA" id="ARBA00022490"/>
    </source>
</evidence>
<dbReference type="InterPro" id="IPR050156">
    <property type="entry name" value="TC-AMP_synthase_SUA5"/>
</dbReference>
<dbReference type="PANTHER" id="PTHR17490:SF16">
    <property type="entry name" value="THREONYLCARBAMOYL-AMP SYNTHASE"/>
    <property type="match status" value="1"/>
</dbReference>
<keyword evidence="4" id="KW-0963">Cytoplasm</keyword>
<evidence type="ECO:0000256" key="11">
    <source>
        <dbReference type="ARBA" id="ARBA00048366"/>
    </source>
</evidence>
<name>A0A5B8VF76_9BACT</name>